<name>A0A1M7JFD8_9ACTN</name>
<evidence type="ECO:0000313" key="3">
    <source>
        <dbReference type="Proteomes" id="UP000184440"/>
    </source>
</evidence>
<dbReference type="AlphaFoldDB" id="A0A1M7JFD8"/>
<dbReference type="STRING" id="134849.SAMN05443668_101778"/>
<dbReference type="Proteomes" id="UP000184440">
    <property type="component" value="Unassembled WGS sequence"/>
</dbReference>
<dbReference type="EMBL" id="FRCS01000001">
    <property type="protein sequence ID" value="SHM51678.1"/>
    <property type="molecule type" value="Genomic_DNA"/>
</dbReference>
<dbReference type="RefSeq" id="WP_073251412.1">
    <property type="nucleotide sequence ID" value="NZ_FRCS01000001.1"/>
</dbReference>
<organism evidence="2 3">
    <name type="scientific">Cryptosporangium aurantiacum</name>
    <dbReference type="NCBI Taxonomy" id="134849"/>
    <lineage>
        <taxon>Bacteria</taxon>
        <taxon>Bacillati</taxon>
        <taxon>Actinomycetota</taxon>
        <taxon>Actinomycetes</taxon>
        <taxon>Cryptosporangiales</taxon>
        <taxon>Cryptosporangiaceae</taxon>
        <taxon>Cryptosporangium</taxon>
    </lineage>
</organism>
<feature type="compositionally biased region" description="Basic and acidic residues" evidence="1">
    <location>
        <begin position="43"/>
        <end position="54"/>
    </location>
</feature>
<gene>
    <name evidence="2" type="ORF">SAMN05443668_101778</name>
</gene>
<evidence type="ECO:0000256" key="1">
    <source>
        <dbReference type="SAM" id="MobiDB-lite"/>
    </source>
</evidence>
<proteinExistence type="predicted"/>
<accession>A0A1M7JFD8</accession>
<dbReference type="OrthoDB" id="4569428at2"/>
<sequence length="116" mass="12363">MRWWKVVGLAGLAGVAATGVAVARSERRRRAYTPDEIRARLHSRIDDAASRESTADDATPGLGLSRNVVAPSPHAETGRVAAVRTAAVERGRTAFRAVAGRVRTLRDRAGGSHRAP</sequence>
<reference evidence="2 3" key="1">
    <citation type="submission" date="2016-11" db="EMBL/GenBank/DDBJ databases">
        <authorList>
            <person name="Jaros S."/>
            <person name="Januszkiewicz K."/>
            <person name="Wedrychowicz H."/>
        </authorList>
    </citation>
    <scope>NUCLEOTIDE SEQUENCE [LARGE SCALE GENOMIC DNA]</scope>
    <source>
        <strain evidence="2 3">DSM 46144</strain>
    </source>
</reference>
<feature type="region of interest" description="Disordered" evidence="1">
    <location>
        <begin position="43"/>
        <end position="78"/>
    </location>
</feature>
<protein>
    <submittedName>
        <fullName evidence="2">Uncharacterized protein</fullName>
    </submittedName>
</protein>
<evidence type="ECO:0000313" key="2">
    <source>
        <dbReference type="EMBL" id="SHM51678.1"/>
    </source>
</evidence>
<keyword evidence="3" id="KW-1185">Reference proteome</keyword>